<feature type="transmembrane region" description="Helical" evidence="11">
    <location>
        <begin position="259"/>
        <end position="277"/>
    </location>
</feature>
<accession>A0A9W4X8C8</accession>
<dbReference type="AlphaFoldDB" id="A0A9W4X8C8"/>
<feature type="transmembrane region" description="Helical" evidence="11">
    <location>
        <begin position="283"/>
        <end position="305"/>
    </location>
</feature>
<dbReference type="Pfam" id="PF00854">
    <property type="entry name" value="PTR2"/>
    <property type="match status" value="1"/>
</dbReference>
<dbReference type="OrthoDB" id="8904098at2759"/>
<evidence type="ECO:0000256" key="6">
    <source>
        <dbReference type="ARBA" id="ARBA00022989"/>
    </source>
</evidence>
<evidence type="ECO:0000256" key="10">
    <source>
        <dbReference type="SAM" id="MobiDB-lite"/>
    </source>
</evidence>
<evidence type="ECO:0000256" key="4">
    <source>
        <dbReference type="ARBA" id="ARBA00022692"/>
    </source>
</evidence>
<organism evidence="12 13">
    <name type="scientific">Candida verbasci</name>
    <dbReference type="NCBI Taxonomy" id="1227364"/>
    <lineage>
        <taxon>Eukaryota</taxon>
        <taxon>Fungi</taxon>
        <taxon>Dikarya</taxon>
        <taxon>Ascomycota</taxon>
        <taxon>Saccharomycotina</taxon>
        <taxon>Pichiomycetes</taxon>
        <taxon>Debaryomycetaceae</taxon>
        <taxon>Candida/Lodderomyces clade</taxon>
        <taxon>Candida</taxon>
    </lineage>
</organism>
<sequence>MSKEQTSTIDEKYQNVSVLINDDKSSQDLFYNEDEGYDYDDSANYSTNYSDEHNPRGLRRPNKSEMKSLRRIIGPIKWSVVLICFVEFAERASYYSVTGILSNFIQRPLPKDSPHGWGAPKNTSGDENAGALGQGLQTTNALTNLLTFLAYVIPIFTGYVADSSIGRWKAIQWGVLFGGISHLLFIIAAAPTLIANGKAGLAICIIAIITLALGTGFIKPNLLPLMLDQYPEDYDMVKVLPSGEKVILDRNKALERMTLVFYWAINIGAFFQLATSYCERRVGFWLAFFVPMILYLLMPLFLWWVKPKLRFETPRGSVLNNSVKVFTIVFQGNFVKRLINGTFWEYAKPSNMKERGLEYFNSKKQSPITWNDQFVMDVQQTIDACKLFAYYVVFNLADSGLGSVENSLIGAMSTNGVPNDLFNNFNPLTIIVLIPILDNIIYPFFRKHHIDFKPVYRIAFGFVVCAMSQVAGAVLQHQVYQKSPCGANGATVCGENGTVADITAWKASSLYILGAAGECFAMTTGYELAYTRSPPHMRSLLSALFLLNSAIAAAISEAITPALKDPYLVWVFAAIGIATVVCAAGLLWQFWNLDKVMLEEANEREYLDRKQAKEVLKETEEAVDNNLQAITSVKSNLQAR</sequence>
<evidence type="ECO:0000313" key="12">
    <source>
        <dbReference type="EMBL" id="CAI5756104.1"/>
    </source>
</evidence>
<feature type="coiled-coil region" evidence="9">
    <location>
        <begin position="602"/>
        <end position="629"/>
    </location>
</feature>
<dbReference type="Gene3D" id="1.20.1250.20">
    <property type="entry name" value="MFS general substrate transporter like domains"/>
    <property type="match status" value="1"/>
</dbReference>
<feature type="transmembrane region" description="Helical" evidence="11">
    <location>
        <begin position="200"/>
        <end position="218"/>
    </location>
</feature>
<feature type="compositionally biased region" description="Acidic residues" evidence="10">
    <location>
        <begin position="32"/>
        <end position="41"/>
    </location>
</feature>
<comment type="caution">
    <text evidence="12">The sequence shown here is derived from an EMBL/GenBank/DDBJ whole genome shotgun (WGS) entry which is preliminary data.</text>
</comment>
<feature type="transmembrane region" description="Helical" evidence="11">
    <location>
        <begin position="567"/>
        <end position="588"/>
    </location>
</feature>
<feature type="transmembrane region" description="Helical" evidence="11">
    <location>
        <begin position="455"/>
        <end position="475"/>
    </location>
</feature>
<protein>
    <recommendedName>
        <fullName evidence="14">Peptide transporter PTR2</fullName>
    </recommendedName>
</protein>
<evidence type="ECO:0000256" key="1">
    <source>
        <dbReference type="ARBA" id="ARBA00004141"/>
    </source>
</evidence>
<keyword evidence="5" id="KW-0571">Peptide transport</keyword>
<proteinExistence type="inferred from homology"/>
<dbReference type="InterPro" id="IPR018456">
    <property type="entry name" value="PTR2_symporter_CS"/>
</dbReference>
<dbReference type="FunFam" id="1.20.1250.20:FF:000085">
    <property type="entry name" value="MFS peptide transporter Ptr2"/>
    <property type="match status" value="1"/>
</dbReference>
<feature type="transmembrane region" description="Helical" evidence="11">
    <location>
        <begin position="173"/>
        <end position="194"/>
    </location>
</feature>
<dbReference type="PANTHER" id="PTHR11654">
    <property type="entry name" value="OLIGOPEPTIDE TRANSPORTER-RELATED"/>
    <property type="match status" value="1"/>
</dbReference>
<dbReference type="InterPro" id="IPR036259">
    <property type="entry name" value="MFS_trans_sf"/>
</dbReference>
<evidence type="ECO:0000256" key="9">
    <source>
        <dbReference type="SAM" id="Coils"/>
    </source>
</evidence>
<dbReference type="SUPFAM" id="SSF103473">
    <property type="entry name" value="MFS general substrate transporter"/>
    <property type="match status" value="1"/>
</dbReference>
<evidence type="ECO:0000256" key="3">
    <source>
        <dbReference type="ARBA" id="ARBA00022448"/>
    </source>
</evidence>
<keyword evidence="5" id="KW-0653">Protein transport</keyword>
<dbReference type="PROSITE" id="PS01023">
    <property type="entry name" value="PTR2_2"/>
    <property type="match status" value="1"/>
</dbReference>
<feature type="region of interest" description="Disordered" evidence="10">
    <location>
        <begin position="32"/>
        <end position="64"/>
    </location>
</feature>
<dbReference type="Proteomes" id="UP001152885">
    <property type="component" value="Unassembled WGS sequence"/>
</dbReference>
<keyword evidence="13" id="KW-1185">Reference proteome</keyword>
<keyword evidence="9" id="KW-0175">Coiled coil</keyword>
<evidence type="ECO:0000256" key="11">
    <source>
        <dbReference type="SAM" id="Phobius"/>
    </source>
</evidence>
<comment type="subcellular location">
    <subcellularLocation>
        <location evidence="1 8">Membrane</location>
        <topology evidence="1 8">Multi-pass membrane protein</topology>
    </subcellularLocation>
</comment>
<dbReference type="InterPro" id="IPR000109">
    <property type="entry name" value="POT_fam"/>
</dbReference>
<comment type="similarity">
    <text evidence="2 8">Belongs to the major facilitator superfamily. Proton-dependent oligopeptide transporter (POT/PTR) (TC 2.A.17) family.</text>
</comment>
<keyword evidence="6 11" id="KW-1133">Transmembrane helix</keyword>
<feature type="transmembrane region" description="Helical" evidence="11">
    <location>
        <begin position="141"/>
        <end position="161"/>
    </location>
</feature>
<keyword evidence="7 11" id="KW-0472">Membrane</keyword>
<dbReference type="GO" id="GO:0005886">
    <property type="term" value="C:plasma membrane"/>
    <property type="evidence" value="ECO:0007669"/>
    <property type="project" value="UniProtKB-ARBA"/>
</dbReference>
<evidence type="ECO:0000256" key="8">
    <source>
        <dbReference type="RuleBase" id="RU003755"/>
    </source>
</evidence>
<reference evidence="12" key="1">
    <citation type="submission" date="2022-12" db="EMBL/GenBank/DDBJ databases">
        <authorList>
            <person name="Brejova B."/>
        </authorList>
    </citation>
    <scope>NUCLEOTIDE SEQUENCE</scope>
</reference>
<dbReference type="EMBL" id="CANTUO010000001">
    <property type="protein sequence ID" value="CAI5756104.1"/>
    <property type="molecule type" value="Genomic_DNA"/>
</dbReference>
<evidence type="ECO:0000256" key="2">
    <source>
        <dbReference type="ARBA" id="ARBA00005982"/>
    </source>
</evidence>
<keyword evidence="3 8" id="KW-0813">Transport</keyword>
<evidence type="ECO:0000256" key="7">
    <source>
        <dbReference type="ARBA" id="ARBA00023136"/>
    </source>
</evidence>
<evidence type="ECO:0000256" key="5">
    <source>
        <dbReference type="ARBA" id="ARBA00022856"/>
    </source>
</evidence>
<evidence type="ECO:0000313" key="13">
    <source>
        <dbReference type="Proteomes" id="UP001152885"/>
    </source>
</evidence>
<evidence type="ECO:0008006" key="14">
    <source>
        <dbReference type="Google" id="ProtNLM"/>
    </source>
</evidence>
<feature type="transmembrane region" description="Helical" evidence="11">
    <location>
        <begin position="540"/>
        <end position="561"/>
    </location>
</feature>
<gene>
    <name evidence="12" type="ORF">CANVERA_P0622</name>
</gene>
<name>A0A9W4X8C8_9ASCO</name>
<dbReference type="GO" id="GO:0071916">
    <property type="term" value="F:dipeptide transmembrane transporter activity"/>
    <property type="evidence" value="ECO:0007669"/>
    <property type="project" value="UniProtKB-ARBA"/>
</dbReference>
<keyword evidence="4 8" id="KW-0812">Transmembrane</keyword>